<dbReference type="EMBL" id="PYGD01000001">
    <property type="protein sequence ID" value="PSK95147.1"/>
    <property type="molecule type" value="Genomic_DNA"/>
</dbReference>
<comment type="caution">
    <text evidence="2">The sequence shown here is derived from an EMBL/GenBank/DDBJ whole genome shotgun (WGS) entry which is preliminary data.</text>
</comment>
<dbReference type="Proteomes" id="UP000240572">
    <property type="component" value="Unassembled WGS sequence"/>
</dbReference>
<sequence>MTNISPATHKGLSESIMSNIEEYKKIKESENVLIAFKDNLESLKKIYGEYMNKIREIRELVELYNKVQHYAKANSRNARNWKNGHKHFPFVRTKVLISSYKSTKNSLEISNTNITDKKSTFIKLKPAANQ</sequence>
<reference evidence="2 3" key="1">
    <citation type="submission" date="2018-03" db="EMBL/GenBank/DDBJ databases">
        <title>Genomic Encyclopedia of Type Strains, Phase III (KMG-III): the genomes of soil and plant-associated and newly described type strains.</title>
        <authorList>
            <person name="Whitman W."/>
        </authorList>
    </citation>
    <scope>NUCLEOTIDE SEQUENCE [LARGE SCALE GENOMIC DNA]</scope>
    <source>
        <strain evidence="2 3">CGMCC 1.12700</strain>
    </source>
</reference>
<feature type="coiled-coil region" evidence="1">
    <location>
        <begin position="26"/>
        <end position="60"/>
    </location>
</feature>
<evidence type="ECO:0000313" key="3">
    <source>
        <dbReference type="Proteomes" id="UP000240572"/>
    </source>
</evidence>
<keyword evidence="3" id="KW-1185">Reference proteome</keyword>
<dbReference type="AlphaFoldDB" id="A0A2P8DDA6"/>
<proteinExistence type="predicted"/>
<gene>
    <name evidence="2" type="ORF">B0I18_1011312</name>
</gene>
<protein>
    <submittedName>
        <fullName evidence="2">Uncharacterized protein</fullName>
    </submittedName>
</protein>
<name>A0A2P8DDA6_9BACT</name>
<organism evidence="2 3">
    <name type="scientific">Taibaiella chishuiensis</name>
    <dbReference type="NCBI Taxonomy" id="1434707"/>
    <lineage>
        <taxon>Bacteria</taxon>
        <taxon>Pseudomonadati</taxon>
        <taxon>Bacteroidota</taxon>
        <taxon>Chitinophagia</taxon>
        <taxon>Chitinophagales</taxon>
        <taxon>Chitinophagaceae</taxon>
        <taxon>Taibaiella</taxon>
    </lineage>
</organism>
<keyword evidence="1" id="KW-0175">Coiled coil</keyword>
<evidence type="ECO:0000256" key="1">
    <source>
        <dbReference type="SAM" id="Coils"/>
    </source>
</evidence>
<evidence type="ECO:0000313" key="2">
    <source>
        <dbReference type="EMBL" id="PSK95147.1"/>
    </source>
</evidence>
<accession>A0A2P8DDA6</accession>